<dbReference type="InterPro" id="IPR009158">
    <property type="entry name" value="G3P_DH_GlpB_su"/>
</dbReference>
<keyword evidence="2" id="KW-0288">FMN</keyword>
<keyword evidence="3 5" id="KW-0560">Oxidoreductase</keyword>
<proteinExistence type="predicted"/>
<dbReference type="Gene3D" id="3.50.50.60">
    <property type="entry name" value="FAD/NAD(P)-binding domain"/>
    <property type="match status" value="1"/>
</dbReference>
<keyword evidence="1" id="KW-0285">Flavoprotein</keyword>
<dbReference type="NCBIfam" id="TIGR03378">
    <property type="entry name" value="glycerol3P_GlpB"/>
    <property type="match status" value="1"/>
</dbReference>
<gene>
    <name evidence="5" type="ORF">PROPJV5_0613</name>
</gene>
<dbReference type="RefSeq" id="WP_119714860.1">
    <property type="nucleotide sequence ID" value="NZ_OMOH01000002.1"/>
</dbReference>
<evidence type="ECO:0000313" key="6">
    <source>
        <dbReference type="Proteomes" id="UP000265962"/>
    </source>
</evidence>
<reference evidence="6" key="1">
    <citation type="submission" date="2018-02" db="EMBL/GenBank/DDBJ databases">
        <authorList>
            <person name="Hornung B."/>
        </authorList>
    </citation>
    <scope>NUCLEOTIDE SEQUENCE [LARGE SCALE GENOMIC DNA]</scope>
</reference>
<dbReference type="PIRSF" id="PIRSF000141">
    <property type="entry name" value="Anaerobic_G3P_dh"/>
    <property type="match status" value="1"/>
</dbReference>
<dbReference type="EMBL" id="OMOH01000002">
    <property type="protein sequence ID" value="SPF67656.1"/>
    <property type="molecule type" value="Genomic_DNA"/>
</dbReference>
<dbReference type="SUPFAM" id="SSF51905">
    <property type="entry name" value="FAD/NAD(P)-binding domain"/>
    <property type="match status" value="1"/>
</dbReference>
<sequence length="432" mass="45422">MRDVIVVGGGLAGLVAALRLRRAGLHTTLVHMGRGGLQLGQGTIDVLGYRPSLVAHPLTELGEFCALEERRGGPTHPYNLLGVEPVRVGVGFLRELVGEAMAGDIETNVLLPTALGGLRPTTLYPASMAAGTVSLDPSDPGALHDGSRVVVVGIEQLKDFSCQLVAQNLATIELPGGGRLETRSASVSFPGRGTEADSNAVAIARALDRPERRRDFVAALGRLARRGETIAVPNVLGLTDETFTAIADGLGRPVFEIPLPPPGVAGMRLTDRLTDLARAYRVEMILGSRVIGAETGLGRIRSLRLGTAGHETDLEARYVLLAPGGFESGAIELDSYGRLHEPALGLPLAVPDAELLNDSWAGEQPIFRTGVATDCTMRVVEPATGEPVHENLYAAGGFLAGAQRWDEKSGEGIALASAVRAADSIIEQLKES</sequence>
<evidence type="ECO:0000256" key="1">
    <source>
        <dbReference type="ARBA" id="ARBA00022630"/>
    </source>
</evidence>
<keyword evidence="6" id="KW-1185">Reference proteome</keyword>
<dbReference type="Pfam" id="PF00890">
    <property type="entry name" value="FAD_binding_2"/>
    <property type="match status" value="1"/>
</dbReference>
<dbReference type="GO" id="GO:0009331">
    <property type="term" value="C:glycerol-3-phosphate dehydrogenase (FAD) complex"/>
    <property type="evidence" value="ECO:0007669"/>
    <property type="project" value="InterPro"/>
</dbReference>
<evidence type="ECO:0000313" key="5">
    <source>
        <dbReference type="EMBL" id="SPF67656.1"/>
    </source>
</evidence>
<accession>A0A375I2M6</accession>
<organism evidence="5 6">
    <name type="scientific">Propionibacterium ruminifibrarum</name>
    <dbReference type="NCBI Taxonomy" id="1962131"/>
    <lineage>
        <taxon>Bacteria</taxon>
        <taxon>Bacillati</taxon>
        <taxon>Actinomycetota</taxon>
        <taxon>Actinomycetes</taxon>
        <taxon>Propionibacteriales</taxon>
        <taxon>Propionibacteriaceae</taxon>
        <taxon>Propionibacterium</taxon>
    </lineage>
</organism>
<dbReference type="EC" id="1.-.-.-" evidence="5"/>
<evidence type="ECO:0000256" key="3">
    <source>
        <dbReference type="ARBA" id="ARBA00023002"/>
    </source>
</evidence>
<feature type="domain" description="FAD-dependent oxidoreductase 2 FAD-binding" evidence="4">
    <location>
        <begin position="3"/>
        <end position="412"/>
    </location>
</feature>
<dbReference type="Proteomes" id="UP000265962">
    <property type="component" value="Unassembled WGS sequence"/>
</dbReference>
<dbReference type="OrthoDB" id="140595at2"/>
<name>A0A375I2M6_9ACTN</name>
<protein>
    <submittedName>
        <fullName evidence="5">Glycerol-3-phosphate dehydrogenase, GlpB subunit</fullName>
        <ecNumber evidence="5">1.-.-.-</ecNumber>
    </submittedName>
</protein>
<evidence type="ECO:0000259" key="4">
    <source>
        <dbReference type="Pfam" id="PF00890"/>
    </source>
</evidence>
<dbReference type="InterPro" id="IPR036188">
    <property type="entry name" value="FAD/NAD-bd_sf"/>
</dbReference>
<dbReference type="NCBIfam" id="NF003724">
    <property type="entry name" value="PRK05329.2-3"/>
    <property type="match status" value="1"/>
</dbReference>
<dbReference type="GO" id="GO:0004368">
    <property type="term" value="F:glycerol-3-phosphate dehydrogenase (quinone) activity"/>
    <property type="evidence" value="ECO:0007669"/>
    <property type="project" value="InterPro"/>
</dbReference>
<dbReference type="InterPro" id="IPR003953">
    <property type="entry name" value="FAD-dep_OxRdtase_2_FAD-bd"/>
</dbReference>
<evidence type="ECO:0000256" key="2">
    <source>
        <dbReference type="ARBA" id="ARBA00022643"/>
    </source>
</evidence>
<dbReference type="AlphaFoldDB" id="A0A375I2M6"/>